<dbReference type="Proteomes" id="UP000295710">
    <property type="component" value="Unassembled WGS sequence"/>
</dbReference>
<feature type="transmembrane region" description="Helical" evidence="1">
    <location>
        <begin position="23"/>
        <end position="44"/>
    </location>
</feature>
<gene>
    <name evidence="2" type="ORF">E1963_04050</name>
</gene>
<accession>A0A4R4FIB6</accession>
<protein>
    <submittedName>
        <fullName evidence="2">Uncharacterized protein</fullName>
    </submittedName>
</protein>
<name>A0A4R4FIB6_9FIRM</name>
<evidence type="ECO:0000313" key="3">
    <source>
        <dbReference type="Proteomes" id="UP000295710"/>
    </source>
</evidence>
<organism evidence="2 3">
    <name type="scientific">Extibacter muris</name>
    <dbReference type="NCBI Taxonomy" id="1796622"/>
    <lineage>
        <taxon>Bacteria</taxon>
        <taxon>Bacillati</taxon>
        <taxon>Bacillota</taxon>
        <taxon>Clostridia</taxon>
        <taxon>Lachnospirales</taxon>
        <taxon>Lachnospiraceae</taxon>
        <taxon>Extibacter</taxon>
    </lineage>
</organism>
<keyword evidence="3" id="KW-1185">Reference proteome</keyword>
<reference evidence="2 3" key="1">
    <citation type="journal article" date="2016" name="Nat. Microbiol.">
        <title>The Mouse Intestinal Bacterial Collection (miBC) provides host-specific insight into cultured diversity and functional potential of the gut microbiota.</title>
        <authorList>
            <person name="Lagkouvardos I."/>
            <person name="Pukall R."/>
            <person name="Abt B."/>
            <person name="Foesel B.U."/>
            <person name="Meier-Kolthoff J.P."/>
            <person name="Kumar N."/>
            <person name="Bresciani A."/>
            <person name="Martinez I."/>
            <person name="Just S."/>
            <person name="Ziegler C."/>
            <person name="Brugiroux S."/>
            <person name="Garzetti D."/>
            <person name="Wenning M."/>
            <person name="Bui T.P."/>
            <person name="Wang J."/>
            <person name="Hugenholtz F."/>
            <person name="Plugge C.M."/>
            <person name="Peterson D.A."/>
            <person name="Hornef M.W."/>
            <person name="Baines J.F."/>
            <person name="Smidt H."/>
            <person name="Walter J."/>
            <person name="Kristiansen K."/>
            <person name="Nielsen H.B."/>
            <person name="Haller D."/>
            <person name="Overmann J."/>
            <person name="Stecher B."/>
            <person name="Clavel T."/>
        </authorList>
    </citation>
    <scope>NUCLEOTIDE SEQUENCE [LARGE SCALE GENOMIC DNA]</scope>
    <source>
        <strain evidence="2 3">DSM 28560</strain>
    </source>
</reference>
<comment type="caution">
    <text evidence="2">The sequence shown here is derived from an EMBL/GenBank/DDBJ whole genome shotgun (WGS) entry which is preliminary data.</text>
</comment>
<keyword evidence="1" id="KW-1133">Transmembrane helix</keyword>
<evidence type="ECO:0000313" key="2">
    <source>
        <dbReference type="EMBL" id="TDA22596.1"/>
    </source>
</evidence>
<proteinExistence type="predicted"/>
<dbReference type="AlphaFoldDB" id="A0A4R4FIB6"/>
<keyword evidence="1" id="KW-0472">Membrane</keyword>
<sequence length="167" mass="19265">MRPDNTKDSTDKDKVAIRWIKDIISWVIAVGGLVVGIIGLVSKSDFEKKVVYTVIIIDSLILIGLGIYMAIAYYDKRLIIKEKDNNILKCKHELEELEINHSEQTRAYLLLGANCNYMVSTLQKFLNRLYDLTQRSLDGTDSIKKQESDMRDHGYSEKWHDNHDLFA</sequence>
<keyword evidence="1" id="KW-0812">Transmembrane</keyword>
<evidence type="ECO:0000256" key="1">
    <source>
        <dbReference type="SAM" id="Phobius"/>
    </source>
</evidence>
<feature type="transmembrane region" description="Helical" evidence="1">
    <location>
        <begin position="50"/>
        <end position="74"/>
    </location>
</feature>
<dbReference type="EMBL" id="SMMX01000003">
    <property type="protein sequence ID" value="TDA22596.1"/>
    <property type="molecule type" value="Genomic_DNA"/>
</dbReference>
<dbReference type="RefSeq" id="WP_132275570.1">
    <property type="nucleotide sequence ID" value="NZ_JAOBST010000020.1"/>
</dbReference>